<dbReference type="CDD" id="cd04301">
    <property type="entry name" value="NAT_SF"/>
    <property type="match status" value="1"/>
</dbReference>
<dbReference type="RefSeq" id="WP_092494348.1">
    <property type="nucleotide sequence ID" value="NZ_FNKD01000005.1"/>
</dbReference>
<dbReference type="PROSITE" id="PS51729">
    <property type="entry name" value="GNAT_YJDJ"/>
    <property type="match status" value="1"/>
</dbReference>
<feature type="domain" description="N-acetyltransferase" evidence="2">
    <location>
        <begin position="3"/>
        <end position="91"/>
    </location>
</feature>
<dbReference type="InterPro" id="IPR031165">
    <property type="entry name" value="GNAT_YJDJ"/>
</dbReference>
<keyword evidence="4" id="KW-1185">Reference proteome</keyword>
<dbReference type="InterPro" id="IPR045057">
    <property type="entry name" value="Gcn5-rel_NAT"/>
</dbReference>
<dbReference type="Proteomes" id="UP000199444">
    <property type="component" value="Unassembled WGS sequence"/>
</dbReference>
<dbReference type="InterPro" id="IPR016181">
    <property type="entry name" value="Acyl_CoA_acyltransferase"/>
</dbReference>
<dbReference type="Gene3D" id="3.40.630.30">
    <property type="match status" value="1"/>
</dbReference>
<accession>A0A1H1GC44</accession>
<proteinExistence type="predicted"/>
<dbReference type="STRING" id="553311.SAMN05216231_3635"/>
<gene>
    <name evidence="3" type="ORF">SAMN05216231_3635</name>
</gene>
<dbReference type="GO" id="GO:0016747">
    <property type="term" value="F:acyltransferase activity, transferring groups other than amino-acyl groups"/>
    <property type="evidence" value="ECO:0007669"/>
    <property type="project" value="InterPro"/>
</dbReference>
<protein>
    <submittedName>
        <fullName evidence="3">Uncharacterized protein</fullName>
    </submittedName>
</protein>
<dbReference type="EMBL" id="FNKD01000005">
    <property type="protein sequence ID" value="SDR10804.1"/>
    <property type="molecule type" value="Genomic_DNA"/>
</dbReference>
<name>A0A1H1GC44_9BACI</name>
<dbReference type="AlphaFoldDB" id="A0A1H1GC44"/>
<dbReference type="SUPFAM" id="SSF55729">
    <property type="entry name" value="Acyl-CoA N-acyltransferases (Nat)"/>
    <property type="match status" value="1"/>
</dbReference>
<feature type="domain" description="N-acetyltransferase" evidence="1">
    <location>
        <begin position="1"/>
        <end position="92"/>
    </location>
</feature>
<evidence type="ECO:0000313" key="4">
    <source>
        <dbReference type="Proteomes" id="UP000199444"/>
    </source>
</evidence>
<dbReference type="PANTHER" id="PTHR31435">
    <property type="entry name" value="PROTEIN NATD1"/>
    <property type="match status" value="1"/>
</dbReference>
<dbReference type="Pfam" id="PF14542">
    <property type="entry name" value="Acetyltransf_CG"/>
    <property type="match status" value="1"/>
</dbReference>
<organism evidence="3 4">
    <name type="scientific">Virgibacillus salinus</name>
    <dbReference type="NCBI Taxonomy" id="553311"/>
    <lineage>
        <taxon>Bacteria</taxon>
        <taxon>Bacillati</taxon>
        <taxon>Bacillota</taxon>
        <taxon>Bacilli</taxon>
        <taxon>Bacillales</taxon>
        <taxon>Bacillaceae</taxon>
        <taxon>Virgibacillus</taxon>
    </lineage>
</organism>
<evidence type="ECO:0000259" key="1">
    <source>
        <dbReference type="PROSITE" id="PS51186"/>
    </source>
</evidence>
<sequence>MTEIKKGNNKFYVGKDEQNPLGEITFEPSGDNVLIVDHTYVSDELRGQGLAGKLVDKVVTYAREEGKKIDPTCSYAKDKMEKTPEYHDVLEG</sequence>
<dbReference type="InterPro" id="IPR000182">
    <property type="entry name" value="GNAT_dom"/>
</dbReference>
<evidence type="ECO:0000259" key="2">
    <source>
        <dbReference type="PROSITE" id="PS51729"/>
    </source>
</evidence>
<dbReference type="PROSITE" id="PS51186">
    <property type="entry name" value="GNAT"/>
    <property type="match status" value="1"/>
</dbReference>
<reference evidence="3 4" key="1">
    <citation type="submission" date="2016-10" db="EMBL/GenBank/DDBJ databases">
        <authorList>
            <person name="de Groot N.N."/>
        </authorList>
    </citation>
    <scope>NUCLEOTIDE SEQUENCE [LARGE SCALE GENOMIC DNA]</scope>
    <source>
        <strain evidence="3 4">CGMCC 1.10449</strain>
    </source>
</reference>
<dbReference type="PANTHER" id="PTHR31435:SF10">
    <property type="entry name" value="BSR4717 PROTEIN"/>
    <property type="match status" value="1"/>
</dbReference>
<evidence type="ECO:0000313" key="3">
    <source>
        <dbReference type="EMBL" id="SDR10804.1"/>
    </source>
</evidence>